<protein>
    <submittedName>
        <fullName evidence="2">Uncharacterized protein</fullName>
    </submittedName>
</protein>
<gene>
    <name evidence="2" type="ORF">GCM10007392_37880</name>
</gene>
<dbReference type="AlphaFoldDB" id="A0A918NFF4"/>
<keyword evidence="1" id="KW-1133">Transmembrane helix</keyword>
<keyword evidence="3" id="KW-1185">Reference proteome</keyword>
<name>A0A918NFF4_9GAMM</name>
<feature type="transmembrane region" description="Helical" evidence="1">
    <location>
        <begin position="20"/>
        <end position="48"/>
    </location>
</feature>
<reference evidence="2" key="1">
    <citation type="journal article" date="2014" name="Int. J. Syst. Evol. Microbiol.">
        <title>Complete genome sequence of Corynebacterium casei LMG S-19264T (=DSM 44701T), isolated from a smear-ripened cheese.</title>
        <authorList>
            <consortium name="US DOE Joint Genome Institute (JGI-PGF)"/>
            <person name="Walter F."/>
            <person name="Albersmeier A."/>
            <person name="Kalinowski J."/>
            <person name="Ruckert C."/>
        </authorList>
    </citation>
    <scope>NUCLEOTIDE SEQUENCE</scope>
    <source>
        <strain evidence="2">KCTC 22169</strain>
    </source>
</reference>
<feature type="transmembrane region" description="Helical" evidence="1">
    <location>
        <begin position="116"/>
        <end position="135"/>
    </location>
</feature>
<accession>A0A918NFF4</accession>
<proteinExistence type="predicted"/>
<feature type="transmembrane region" description="Helical" evidence="1">
    <location>
        <begin position="84"/>
        <end position="104"/>
    </location>
</feature>
<comment type="caution">
    <text evidence="2">The sequence shown here is derived from an EMBL/GenBank/DDBJ whole genome shotgun (WGS) entry which is preliminary data.</text>
</comment>
<keyword evidence="1" id="KW-0472">Membrane</keyword>
<keyword evidence="1" id="KW-0812">Transmembrane</keyword>
<reference evidence="2" key="2">
    <citation type="submission" date="2020-09" db="EMBL/GenBank/DDBJ databases">
        <authorList>
            <person name="Sun Q."/>
            <person name="Kim S."/>
        </authorList>
    </citation>
    <scope>NUCLEOTIDE SEQUENCE</scope>
    <source>
        <strain evidence="2">KCTC 22169</strain>
    </source>
</reference>
<organism evidence="2 3">
    <name type="scientific">Saccharospirillum salsuginis</name>
    <dbReference type="NCBI Taxonomy" id="418750"/>
    <lineage>
        <taxon>Bacteria</taxon>
        <taxon>Pseudomonadati</taxon>
        <taxon>Pseudomonadota</taxon>
        <taxon>Gammaproteobacteria</taxon>
        <taxon>Oceanospirillales</taxon>
        <taxon>Saccharospirillaceae</taxon>
        <taxon>Saccharospirillum</taxon>
    </lineage>
</organism>
<feature type="transmembrane region" description="Helical" evidence="1">
    <location>
        <begin position="60"/>
        <end position="78"/>
    </location>
</feature>
<evidence type="ECO:0000313" key="3">
    <source>
        <dbReference type="Proteomes" id="UP000626148"/>
    </source>
</evidence>
<evidence type="ECO:0000256" key="1">
    <source>
        <dbReference type="SAM" id="Phobius"/>
    </source>
</evidence>
<sequence>MGGEMSFGSLLASVSLGEALGLVLAIVVKVILPIVLVPTLCVLAVALIRSRQGRFSAEASVALVFCLVGGALGFAAGFSRNPVVDVVLTVTVTLVATLLSYVAARGVDGAIRQAAPTAMLGFALALWIALIYGASLRFDWVAMIG</sequence>
<dbReference type="Proteomes" id="UP000626148">
    <property type="component" value="Unassembled WGS sequence"/>
</dbReference>
<dbReference type="RefSeq" id="WP_194523974.1">
    <property type="nucleotide sequence ID" value="NZ_BMXR01000010.1"/>
</dbReference>
<evidence type="ECO:0000313" key="2">
    <source>
        <dbReference type="EMBL" id="GGX66579.1"/>
    </source>
</evidence>
<dbReference type="EMBL" id="BMXR01000010">
    <property type="protein sequence ID" value="GGX66579.1"/>
    <property type="molecule type" value="Genomic_DNA"/>
</dbReference>